<dbReference type="Proteomes" id="UP000433181">
    <property type="component" value="Unassembled WGS sequence"/>
</dbReference>
<dbReference type="Gene3D" id="3.30.2310.20">
    <property type="entry name" value="RelE-like"/>
    <property type="match status" value="1"/>
</dbReference>
<name>A0A6I2U9K4_9FIRM</name>
<keyword evidence="4" id="KW-0255">Endonuclease</keyword>
<accession>A0A6I2U9K4</accession>
<dbReference type="GO" id="GO:0016787">
    <property type="term" value="F:hydrolase activity"/>
    <property type="evidence" value="ECO:0007669"/>
    <property type="project" value="UniProtKB-KW"/>
</dbReference>
<keyword evidence="5" id="KW-0378">Hydrolase</keyword>
<evidence type="ECO:0000313" key="8">
    <source>
        <dbReference type="EMBL" id="MSU08128.1"/>
    </source>
</evidence>
<dbReference type="InterPro" id="IPR009614">
    <property type="entry name" value="YoeB_toxin"/>
</dbReference>
<dbReference type="EMBL" id="VUNR01000005">
    <property type="protein sequence ID" value="MSU08128.1"/>
    <property type="molecule type" value="Genomic_DNA"/>
</dbReference>
<keyword evidence="9" id="KW-1185">Reference proteome</keyword>
<dbReference type="InterPro" id="IPR035093">
    <property type="entry name" value="RelE/ParE_toxin_dom_sf"/>
</dbReference>
<protein>
    <recommendedName>
        <fullName evidence="7">Endoribonuclease YoeB</fullName>
    </recommendedName>
    <alternativeName>
        <fullName evidence="6">Putative mRNA interferase YoeB</fullName>
    </alternativeName>
</protein>
<evidence type="ECO:0000256" key="5">
    <source>
        <dbReference type="ARBA" id="ARBA00022801"/>
    </source>
</evidence>
<evidence type="ECO:0000256" key="3">
    <source>
        <dbReference type="ARBA" id="ARBA00022722"/>
    </source>
</evidence>
<evidence type="ECO:0000256" key="1">
    <source>
        <dbReference type="ARBA" id="ARBA00008172"/>
    </source>
</evidence>
<dbReference type="GeneID" id="96778042"/>
<comment type="similarity">
    <text evidence="1">Belongs to the YoeB family.</text>
</comment>
<dbReference type="SUPFAM" id="SSF143011">
    <property type="entry name" value="RelE-like"/>
    <property type="match status" value="1"/>
</dbReference>
<reference evidence="8 9" key="1">
    <citation type="submission" date="2019-08" db="EMBL/GenBank/DDBJ databases">
        <title>In-depth cultivation of the pig gut microbiome towards novel bacterial diversity and tailored functional studies.</title>
        <authorList>
            <person name="Wylensek D."/>
            <person name="Hitch T.C.A."/>
            <person name="Clavel T."/>
        </authorList>
    </citation>
    <scope>NUCLEOTIDE SEQUENCE [LARGE SCALE GENOMIC DNA]</scope>
    <source>
        <strain evidence="8 9">WCA-693-APC-5D-A</strain>
    </source>
</reference>
<dbReference type="RefSeq" id="WP_154406287.1">
    <property type="nucleotide sequence ID" value="NZ_VUNR01000005.1"/>
</dbReference>
<comment type="caution">
    <text evidence="8">The sequence shown here is derived from an EMBL/GenBank/DDBJ whole genome shotgun (WGS) entry which is preliminary data.</text>
</comment>
<dbReference type="GO" id="GO:0045892">
    <property type="term" value="P:negative regulation of DNA-templated transcription"/>
    <property type="evidence" value="ECO:0007669"/>
    <property type="project" value="TreeGrafter"/>
</dbReference>
<dbReference type="PANTHER" id="PTHR38039:SF1">
    <property type="entry name" value="TOXIN YOEB"/>
    <property type="match status" value="1"/>
</dbReference>
<proteinExistence type="inferred from homology"/>
<dbReference type="GO" id="GO:0006401">
    <property type="term" value="P:RNA catabolic process"/>
    <property type="evidence" value="ECO:0007669"/>
    <property type="project" value="InterPro"/>
</dbReference>
<evidence type="ECO:0000256" key="4">
    <source>
        <dbReference type="ARBA" id="ARBA00022759"/>
    </source>
</evidence>
<evidence type="ECO:0000256" key="7">
    <source>
        <dbReference type="ARBA" id="ARBA00050056"/>
    </source>
</evidence>
<dbReference type="PANTHER" id="PTHR38039">
    <property type="entry name" value="TOXIN YOEB"/>
    <property type="match status" value="1"/>
</dbReference>
<evidence type="ECO:0000256" key="6">
    <source>
        <dbReference type="ARBA" id="ARBA00030388"/>
    </source>
</evidence>
<dbReference type="AlphaFoldDB" id="A0A6I2U9K4"/>
<dbReference type="GO" id="GO:0004519">
    <property type="term" value="F:endonuclease activity"/>
    <property type="evidence" value="ECO:0007669"/>
    <property type="project" value="UniProtKB-KW"/>
</dbReference>
<evidence type="ECO:0000256" key="2">
    <source>
        <dbReference type="ARBA" id="ARBA00022649"/>
    </source>
</evidence>
<evidence type="ECO:0000313" key="9">
    <source>
        <dbReference type="Proteomes" id="UP000433181"/>
    </source>
</evidence>
<keyword evidence="2" id="KW-1277">Toxin-antitoxin system</keyword>
<gene>
    <name evidence="8" type="ORF">FYJ84_03865</name>
</gene>
<dbReference type="Pfam" id="PF06769">
    <property type="entry name" value="YoeB_toxin"/>
    <property type="match status" value="1"/>
</dbReference>
<dbReference type="NCBIfam" id="TIGR02116">
    <property type="entry name" value="toxin_Txe_YoeB"/>
    <property type="match status" value="1"/>
</dbReference>
<organism evidence="8 9">
    <name type="scientific">Anaerovibrio slackiae</name>
    <dbReference type="NCBI Taxonomy" id="2652309"/>
    <lineage>
        <taxon>Bacteria</taxon>
        <taxon>Bacillati</taxon>
        <taxon>Bacillota</taxon>
        <taxon>Negativicutes</taxon>
        <taxon>Selenomonadales</taxon>
        <taxon>Selenomonadaceae</taxon>
        <taxon>Anaerovibrio</taxon>
    </lineage>
</organism>
<sequence length="88" mass="10106">MNNKIVFSASAWQDINNWVQEDRKVFKKINALIQDIARNGNEGIGKPEPLINMNGYWSRRITDKDRLIYKVQEAAILIAACKGHYGDK</sequence>
<keyword evidence="3" id="KW-0540">Nuclease</keyword>